<dbReference type="AlphaFoldDB" id="B6XWY1"/>
<name>B6XWY1_9BIFI</name>
<gene>
    <name evidence="1" type="ORF">BIFCAT_01561</name>
</gene>
<protein>
    <submittedName>
        <fullName evidence="1">Uncharacterized protein</fullName>
    </submittedName>
</protein>
<dbReference type="Proteomes" id="UP000003882">
    <property type="component" value="Unassembled WGS sequence"/>
</dbReference>
<evidence type="ECO:0000313" key="2">
    <source>
        <dbReference type="Proteomes" id="UP000003882"/>
    </source>
</evidence>
<accession>B6XWY1</accession>
<reference evidence="1 2" key="1">
    <citation type="submission" date="2008-10" db="EMBL/GenBank/DDBJ databases">
        <title>Draft genome sequence of Bifidobacterium catenulatum (DSM 16992).</title>
        <authorList>
            <person name="Sudarsanam P."/>
            <person name="Ley R."/>
            <person name="Guruge J."/>
            <person name="Turnbaugh P.J."/>
            <person name="Mahowald M."/>
            <person name="Liep D."/>
            <person name="Gordon J."/>
        </authorList>
    </citation>
    <scope>NUCLEOTIDE SEQUENCE [LARGE SCALE GENOMIC DNA]</scope>
    <source>
        <strain evidence="1 2">DSM 16992</strain>
    </source>
</reference>
<reference evidence="1 2" key="2">
    <citation type="submission" date="2008-10" db="EMBL/GenBank/DDBJ databases">
        <authorList>
            <person name="Fulton L."/>
            <person name="Clifton S."/>
            <person name="Fulton B."/>
            <person name="Xu J."/>
            <person name="Minx P."/>
            <person name="Pepin K.H."/>
            <person name="Johnson M."/>
            <person name="Bhonagiri V."/>
            <person name="Nash W.E."/>
            <person name="Mardis E.R."/>
            <person name="Wilson R.K."/>
        </authorList>
    </citation>
    <scope>NUCLEOTIDE SEQUENCE [LARGE SCALE GENOMIC DNA]</scope>
    <source>
        <strain evidence="1 2">DSM 16992</strain>
    </source>
</reference>
<dbReference type="eggNOG" id="ENOG50322KF">
    <property type="taxonomic scope" value="Bacteria"/>
</dbReference>
<evidence type="ECO:0000313" key="1">
    <source>
        <dbReference type="EMBL" id="EEB20910.1"/>
    </source>
</evidence>
<proteinExistence type="predicted"/>
<comment type="caution">
    <text evidence="1">The sequence shown here is derived from an EMBL/GenBank/DDBJ whole genome shotgun (WGS) entry which is preliminary data.</text>
</comment>
<dbReference type="EMBL" id="ABXY01000023">
    <property type="protein sequence ID" value="EEB20910.1"/>
    <property type="molecule type" value="Genomic_DNA"/>
</dbReference>
<sequence length="67" mass="7760">MPKRWNTNDFKASNATIHMGDAMTDMLKQQINGKAPTDYVISARRRTGSLTARASARCHRRTRRRKR</sequence>
<organism evidence="1 2">
    <name type="scientific">Bifidobacterium catenulatum DSM 16992 = JCM 1194 = LMG 11043</name>
    <dbReference type="NCBI Taxonomy" id="566552"/>
    <lineage>
        <taxon>Bacteria</taxon>
        <taxon>Bacillati</taxon>
        <taxon>Actinomycetota</taxon>
        <taxon>Actinomycetes</taxon>
        <taxon>Bifidobacteriales</taxon>
        <taxon>Bifidobacteriaceae</taxon>
        <taxon>Bifidobacterium</taxon>
    </lineage>
</organism>